<evidence type="ECO:0000256" key="4">
    <source>
        <dbReference type="ARBA" id="ARBA00022741"/>
    </source>
</evidence>
<gene>
    <name evidence="14" type="ORF">SteCoe_35611</name>
</gene>
<dbReference type="FunFam" id="3.40.850.10:FF:000029">
    <property type="entry name" value="Kinesin-like protein KIF17"/>
    <property type="match status" value="1"/>
</dbReference>
<evidence type="ECO:0000256" key="9">
    <source>
        <dbReference type="PROSITE-ProRule" id="PRU00283"/>
    </source>
</evidence>
<comment type="caution">
    <text evidence="14">The sequence shown here is derived from an EMBL/GenBank/DDBJ whole genome shotgun (WGS) entry which is preliminary data.</text>
</comment>
<dbReference type="EMBL" id="MPUH01001531">
    <property type="protein sequence ID" value="OMJ67273.1"/>
    <property type="molecule type" value="Genomic_DNA"/>
</dbReference>
<accession>A0A1R2ARV3</accession>
<evidence type="ECO:0000256" key="5">
    <source>
        <dbReference type="ARBA" id="ARBA00022840"/>
    </source>
</evidence>
<dbReference type="GO" id="GO:0005875">
    <property type="term" value="C:microtubule associated complex"/>
    <property type="evidence" value="ECO:0007669"/>
    <property type="project" value="TreeGrafter"/>
</dbReference>
<sequence>MPTETVKVVVRSRPLSDKETARGNISILSFEKDIHQIAIQEPKSGLYKTFAYDSVYDTNSSQQELYDDSCFPLVESMLQGYNATIFAYGQTGCGKTFTMLGIPNDIKYRGIIPNSFAQIFGYISETQNKLFLVKCSYIEIYNEEIRDLLHYDPKIKLELKENPDKGIFIKNLTQQIVKNTTDIANAMESGNSHRIVKETNMNERSSRSHAIFIIYVETSEETQGRSMIKAGKLNLVDLAGSERQKKTGAEGDRLKEAIKINLSLSALGNVINALVEKSSHVPYRDSKLTLLLQDSLGGNTKTLMVAVVSPADYNYEETLSTLRYASRAKNIQNKPKINEDPKDALLREYVNEIEKLKSLLEGKNPQVIERYVEKVINIEKSIDDEEEKLPLYIINTFKNQPKLFKESSTILAEDIEALEESSEQKINLDRIKEIENNLALGGEEIDSAEKERAKAQRQYRRKLKKQKKREKDLIEEKKKKEEEILNIEKKYQNAQEELEDLRKTVKDLRAQYNSTMLEIKNLNHEFENEKENLYEDIRLQTVENDFLLGILEIALPSQELENIKKKSTYDEIEKTWIVPEFTLDNKQTLFPKIANEGGRPTNILPNTKDKGRNSKKKLAYDEYYTDQAEYRYEKNYEQITPKEENRGSNTENVFREHFQFIDKKKKEVTGSHNELPPVHDPNKKFIADAFSSKKRNDGKFK</sequence>
<organism evidence="14 15">
    <name type="scientific">Stentor coeruleus</name>
    <dbReference type="NCBI Taxonomy" id="5963"/>
    <lineage>
        <taxon>Eukaryota</taxon>
        <taxon>Sar</taxon>
        <taxon>Alveolata</taxon>
        <taxon>Ciliophora</taxon>
        <taxon>Postciliodesmatophora</taxon>
        <taxon>Heterotrichea</taxon>
        <taxon>Heterotrichida</taxon>
        <taxon>Stentoridae</taxon>
        <taxon>Stentor</taxon>
    </lineage>
</organism>
<dbReference type="Pfam" id="PF00225">
    <property type="entry name" value="Kinesin"/>
    <property type="match status" value="1"/>
</dbReference>
<feature type="binding site" evidence="9">
    <location>
        <begin position="89"/>
        <end position="96"/>
    </location>
    <ligand>
        <name>ATP</name>
        <dbReference type="ChEBI" id="CHEBI:30616"/>
    </ligand>
</feature>
<dbReference type="GO" id="GO:0007018">
    <property type="term" value="P:microtubule-based movement"/>
    <property type="evidence" value="ECO:0007669"/>
    <property type="project" value="InterPro"/>
</dbReference>
<dbReference type="InterPro" id="IPR027640">
    <property type="entry name" value="Kinesin-like_fam"/>
</dbReference>
<dbReference type="PRINTS" id="PR00380">
    <property type="entry name" value="KINESINHEAVY"/>
</dbReference>
<dbReference type="OrthoDB" id="3176171at2759"/>
<keyword evidence="2" id="KW-0963">Cytoplasm</keyword>
<feature type="region of interest" description="Disordered" evidence="12">
    <location>
        <begin position="665"/>
        <end position="701"/>
    </location>
</feature>
<evidence type="ECO:0000313" key="15">
    <source>
        <dbReference type="Proteomes" id="UP000187209"/>
    </source>
</evidence>
<dbReference type="PANTHER" id="PTHR47969:SF15">
    <property type="entry name" value="CHROMOSOME-ASSOCIATED KINESIN KIF4A-RELATED"/>
    <property type="match status" value="1"/>
</dbReference>
<dbReference type="GO" id="GO:0005524">
    <property type="term" value="F:ATP binding"/>
    <property type="evidence" value="ECO:0007669"/>
    <property type="project" value="UniProtKB-UniRule"/>
</dbReference>
<evidence type="ECO:0000256" key="1">
    <source>
        <dbReference type="ARBA" id="ARBA00004245"/>
    </source>
</evidence>
<dbReference type="GO" id="GO:0051231">
    <property type="term" value="P:spindle elongation"/>
    <property type="evidence" value="ECO:0007669"/>
    <property type="project" value="TreeGrafter"/>
</dbReference>
<feature type="region of interest" description="Disordered" evidence="12">
    <location>
        <begin position="592"/>
        <end position="613"/>
    </location>
</feature>
<dbReference type="GO" id="GO:0003777">
    <property type="term" value="F:microtubule motor activity"/>
    <property type="evidence" value="ECO:0007669"/>
    <property type="project" value="InterPro"/>
</dbReference>
<dbReference type="Gene3D" id="3.40.850.10">
    <property type="entry name" value="Kinesin motor domain"/>
    <property type="match status" value="1"/>
</dbReference>
<evidence type="ECO:0000259" key="13">
    <source>
        <dbReference type="PROSITE" id="PS50067"/>
    </source>
</evidence>
<dbReference type="GO" id="GO:0008017">
    <property type="term" value="F:microtubule binding"/>
    <property type="evidence" value="ECO:0007669"/>
    <property type="project" value="InterPro"/>
</dbReference>
<dbReference type="PANTHER" id="PTHR47969">
    <property type="entry name" value="CHROMOSOME-ASSOCIATED KINESIN KIF4A-RELATED"/>
    <property type="match status" value="1"/>
</dbReference>
<evidence type="ECO:0000313" key="14">
    <source>
        <dbReference type="EMBL" id="OMJ67273.1"/>
    </source>
</evidence>
<feature type="coiled-coil region" evidence="11">
    <location>
        <begin position="431"/>
        <end position="536"/>
    </location>
</feature>
<dbReference type="InterPro" id="IPR036961">
    <property type="entry name" value="Kinesin_motor_dom_sf"/>
</dbReference>
<keyword evidence="7 9" id="KW-0505">Motor protein</keyword>
<dbReference type="PROSITE" id="PS50067">
    <property type="entry name" value="KINESIN_MOTOR_2"/>
    <property type="match status" value="1"/>
</dbReference>
<dbReference type="SMART" id="SM00129">
    <property type="entry name" value="KISc"/>
    <property type="match status" value="1"/>
</dbReference>
<dbReference type="InterPro" id="IPR027417">
    <property type="entry name" value="P-loop_NTPase"/>
</dbReference>
<comment type="similarity">
    <text evidence="9 10">Belongs to the TRAFAC class myosin-kinesin ATPase superfamily. Kinesin family.</text>
</comment>
<keyword evidence="15" id="KW-1185">Reference proteome</keyword>
<dbReference type="SUPFAM" id="SSF52540">
    <property type="entry name" value="P-loop containing nucleoside triphosphate hydrolases"/>
    <property type="match status" value="1"/>
</dbReference>
<evidence type="ECO:0000256" key="2">
    <source>
        <dbReference type="ARBA" id="ARBA00022490"/>
    </source>
</evidence>
<evidence type="ECO:0000256" key="3">
    <source>
        <dbReference type="ARBA" id="ARBA00022701"/>
    </source>
</evidence>
<evidence type="ECO:0000256" key="6">
    <source>
        <dbReference type="ARBA" id="ARBA00023054"/>
    </source>
</evidence>
<proteinExistence type="inferred from homology"/>
<evidence type="ECO:0000256" key="7">
    <source>
        <dbReference type="ARBA" id="ARBA00023175"/>
    </source>
</evidence>
<keyword evidence="5 9" id="KW-0067">ATP-binding</keyword>
<evidence type="ECO:0000256" key="8">
    <source>
        <dbReference type="ARBA" id="ARBA00023212"/>
    </source>
</evidence>
<dbReference type="Proteomes" id="UP000187209">
    <property type="component" value="Unassembled WGS sequence"/>
</dbReference>
<dbReference type="GO" id="GO:0005874">
    <property type="term" value="C:microtubule"/>
    <property type="evidence" value="ECO:0007669"/>
    <property type="project" value="UniProtKB-KW"/>
</dbReference>
<comment type="subcellular location">
    <subcellularLocation>
        <location evidence="1">Cytoplasm</location>
        <location evidence="1">Cytoskeleton</location>
    </subcellularLocation>
</comment>
<protein>
    <recommendedName>
        <fullName evidence="10">Kinesin-like protein</fullName>
    </recommendedName>
</protein>
<keyword evidence="3 10" id="KW-0493">Microtubule</keyword>
<dbReference type="PROSITE" id="PS00411">
    <property type="entry name" value="KINESIN_MOTOR_1"/>
    <property type="match status" value="1"/>
</dbReference>
<evidence type="ECO:0000256" key="12">
    <source>
        <dbReference type="SAM" id="MobiDB-lite"/>
    </source>
</evidence>
<name>A0A1R2ARV3_9CILI</name>
<dbReference type="AlphaFoldDB" id="A0A1R2ARV3"/>
<keyword evidence="4 9" id="KW-0547">Nucleotide-binding</keyword>
<dbReference type="GO" id="GO:0007052">
    <property type="term" value="P:mitotic spindle organization"/>
    <property type="evidence" value="ECO:0007669"/>
    <property type="project" value="TreeGrafter"/>
</dbReference>
<evidence type="ECO:0000256" key="11">
    <source>
        <dbReference type="SAM" id="Coils"/>
    </source>
</evidence>
<keyword evidence="8" id="KW-0206">Cytoskeleton</keyword>
<reference evidence="14 15" key="1">
    <citation type="submission" date="2016-11" db="EMBL/GenBank/DDBJ databases">
        <title>The macronuclear genome of Stentor coeruleus: a giant cell with tiny introns.</title>
        <authorList>
            <person name="Slabodnick M."/>
            <person name="Ruby J.G."/>
            <person name="Reiff S.B."/>
            <person name="Swart E.C."/>
            <person name="Gosai S."/>
            <person name="Prabakaran S."/>
            <person name="Witkowska E."/>
            <person name="Larue G.E."/>
            <person name="Fisher S."/>
            <person name="Freeman R.M."/>
            <person name="Gunawardena J."/>
            <person name="Chu W."/>
            <person name="Stover N.A."/>
            <person name="Gregory B.D."/>
            <person name="Nowacki M."/>
            <person name="Derisi J."/>
            <person name="Roy S.W."/>
            <person name="Marshall W.F."/>
            <person name="Sood P."/>
        </authorList>
    </citation>
    <scope>NUCLEOTIDE SEQUENCE [LARGE SCALE GENOMIC DNA]</scope>
    <source>
        <strain evidence="14">WM001</strain>
    </source>
</reference>
<dbReference type="InterPro" id="IPR001752">
    <property type="entry name" value="Kinesin_motor_dom"/>
</dbReference>
<keyword evidence="6 11" id="KW-0175">Coiled coil</keyword>
<dbReference type="InterPro" id="IPR019821">
    <property type="entry name" value="Kinesin_motor_CS"/>
</dbReference>
<evidence type="ECO:0000256" key="10">
    <source>
        <dbReference type="RuleBase" id="RU000394"/>
    </source>
</evidence>
<feature type="domain" description="Kinesin motor" evidence="13">
    <location>
        <begin position="5"/>
        <end position="331"/>
    </location>
</feature>